<feature type="chain" id="PRO_5021889181" evidence="1">
    <location>
        <begin position="34"/>
        <end position="527"/>
    </location>
</feature>
<evidence type="ECO:0000313" key="4">
    <source>
        <dbReference type="Proteomes" id="UP000315167"/>
    </source>
</evidence>
<feature type="signal peptide" evidence="1">
    <location>
        <begin position="1"/>
        <end position="33"/>
    </location>
</feature>
<dbReference type="Gene3D" id="3.40.710.10">
    <property type="entry name" value="DD-peptidase/beta-lactamase superfamily"/>
    <property type="match status" value="1"/>
</dbReference>
<evidence type="ECO:0000256" key="1">
    <source>
        <dbReference type="SAM" id="SignalP"/>
    </source>
</evidence>
<dbReference type="Proteomes" id="UP000315167">
    <property type="component" value="Unassembled WGS sequence"/>
</dbReference>
<dbReference type="AlphaFoldDB" id="A0A562LEH2"/>
<dbReference type="InterPro" id="IPR012338">
    <property type="entry name" value="Beta-lactam/transpept-like"/>
</dbReference>
<feature type="domain" description="Beta-lactamase-related" evidence="2">
    <location>
        <begin position="67"/>
        <end position="375"/>
    </location>
</feature>
<keyword evidence="4" id="KW-1185">Reference proteome</keyword>
<dbReference type="InterPro" id="IPR001466">
    <property type="entry name" value="Beta-lactam-related"/>
</dbReference>
<name>A0A562LEH2_9GAMM</name>
<evidence type="ECO:0000313" key="3">
    <source>
        <dbReference type="EMBL" id="TWI05854.1"/>
    </source>
</evidence>
<comment type="caution">
    <text evidence="3">The sequence shown here is derived from an EMBL/GenBank/DDBJ whole genome shotgun (WGS) entry which is preliminary data.</text>
</comment>
<organism evidence="3 4">
    <name type="scientific">Luteimonas cucumeris</name>
    <dbReference type="NCBI Taxonomy" id="985012"/>
    <lineage>
        <taxon>Bacteria</taxon>
        <taxon>Pseudomonadati</taxon>
        <taxon>Pseudomonadota</taxon>
        <taxon>Gammaproteobacteria</taxon>
        <taxon>Lysobacterales</taxon>
        <taxon>Lysobacteraceae</taxon>
        <taxon>Luteimonas</taxon>
    </lineage>
</organism>
<dbReference type="Gene3D" id="2.40.128.600">
    <property type="match status" value="1"/>
</dbReference>
<dbReference type="SUPFAM" id="SSF56601">
    <property type="entry name" value="beta-lactamase/transpeptidase-like"/>
    <property type="match status" value="1"/>
</dbReference>
<dbReference type="PANTHER" id="PTHR46825:SF9">
    <property type="entry name" value="BETA-LACTAMASE-RELATED DOMAIN-CONTAINING PROTEIN"/>
    <property type="match status" value="1"/>
</dbReference>
<sequence length="527" mass="57532">MRTGTARRHLQAKLWPRLGAMVLAGLVATTAIAKEPRAETEGAAKQRVQSAANEIRAALVEIQKQPGAFPAVSAVVVHGDLTPLMLVQGAAHAGQPEPVDRQSQFYIASQTKSFIALLAAHLDESGVLPLDTTLAQIWPQLTLPPPVDPAAITMADLLSHQERLKTDTLNFLTAYVRHVPAADYPAMLSRHTEARSEGFRYANIGDLIYGAALEVRTGRSWQDWLQKEVLRPLKLDHVHSRSSQVPAGRLTWNHRWDGRAWIAYPPKPDLMHAAGGLLASADDMATWMRANLRRRSPTGMPSARGFELAQRPQARADLSDGEFVCDGYSLGWYACTYQNQHVLMHPGGYRGAVSATVLIPAMDTGLSLATNSDSAMEGLQLELMKAFIGLAAGKNGESERLRKVVADYPGRLARTVAARRDAVQQVRDDAAWGGWKWAPSRAETQRYVGTFRSDRLGRLEVAHDAGGLEARLGAMRLTLTPASVDLFGASTSALDPPETFRYADDAGSLRWEDDSFTRVDETPAPGK</sequence>
<protein>
    <submittedName>
        <fullName evidence="3">CubicO group peptidase (Beta-lactamase class C family)</fullName>
    </submittedName>
</protein>
<dbReference type="EMBL" id="VLKN01000001">
    <property type="protein sequence ID" value="TWI05854.1"/>
    <property type="molecule type" value="Genomic_DNA"/>
</dbReference>
<proteinExistence type="predicted"/>
<keyword evidence="1" id="KW-0732">Signal</keyword>
<dbReference type="PANTHER" id="PTHR46825">
    <property type="entry name" value="D-ALANYL-D-ALANINE-CARBOXYPEPTIDASE/ENDOPEPTIDASE AMPH"/>
    <property type="match status" value="1"/>
</dbReference>
<dbReference type="InterPro" id="IPR050491">
    <property type="entry name" value="AmpC-like"/>
</dbReference>
<evidence type="ECO:0000259" key="2">
    <source>
        <dbReference type="Pfam" id="PF00144"/>
    </source>
</evidence>
<accession>A0A562LEH2</accession>
<dbReference type="Pfam" id="PF00144">
    <property type="entry name" value="Beta-lactamase"/>
    <property type="match status" value="1"/>
</dbReference>
<reference evidence="3 4" key="1">
    <citation type="journal article" date="2015" name="Stand. Genomic Sci.">
        <title>Genomic Encyclopedia of Bacterial and Archaeal Type Strains, Phase III: the genomes of soil and plant-associated and newly described type strains.</title>
        <authorList>
            <person name="Whitman W.B."/>
            <person name="Woyke T."/>
            <person name="Klenk H.P."/>
            <person name="Zhou Y."/>
            <person name="Lilburn T.G."/>
            <person name="Beck B.J."/>
            <person name="De Vos P."/>
            <person name="Vandamme P."/>
            <person name="Eisen J.A."/>
            <person name="Garrity G."/>
            <person name="Hugenholtz P."/>
            <person name="Kyrpides N.C."/>
        </authorList>
    </citation>
    <scope>NUCLEOTIDE SEQUENCE [LARGE SCALE GENOMIC DNA]</scope>
    <source>
        <strain evidence="3 4">CGMCC 1.10821</strain>
    </source>
</reference>
<gene>
    <name evidence="3" type="ORF">IP90_00116</name>
</gene>